<evidence type="ECO:0000259" key="8">
    <source>
        <dbReference type="PROSITE" id="PS50850"/>
    </source>
</evidence>
<evidence type="ECO:0000256" key="6">
    <source>
        <dbReference type="ARBA" id="ARBA00023136"/>
    </source>
</evidence>
<dbReference type="AlphaFoldDB" id="A0A9D1FUQ3"/>
<reference evidence="9" key="1">
    <citation type="submission" date="2020-10" db="EMBL/GenBank/DDBJ databases">
        <authorList>
            <person name="Gilroy R."/>
        </authorList>
    </citation>
    <scope>NUCLEOTIDE SEQUENCE</scope>
    <source>
        <strain evidence="9">CHK152-2994</strain>
    </source>
</reference>
<dbReference type="PROSITE" id="PS50850">
    <property type="entry name" value="MFS"/>
    <property type="match status" value="1"/>
</dbReference>
<dbReference type="InterPro" id="IPR011701">
    <property type="entry name" value="MFS"/>
</dbReference>
<dbReference type="SUPFAM" id="SSF103473">
    <property type="entry name" value="MFS general substrate transporter"/>
    <property type="match status" value="1"/>
</dbReference>
<keyword evidence="6 7" id="KW-0472">Membrane</keyword>
<feature type="transmembrane region" description="Helical" evidence="7">
    <location>
        <begin position="414"/>
        <end position="432"/>
    </location>
</feature>
<dbReference type="CDD" id="cd17503">
    <property type="entry name" value="MFS_LmrB_MDR_like"/>
    <property type="match status" value="1"/>
</dbReference>
<dbReference type="Proteomes" id="UP000824139">
    <property type="component" value="Unassembled WGS sequence"/>
</dbReference>
<accession>A0A9D1FUQ3</accession>
<evidence type="ECO:0000256" key="3">
    <source>
        <dbReference type="ARBA" id="ARBA00022475"/>
    </source>
</evidence>
<dbReference type="NCBIfam" id="TIGR00711">
    <property type="entry name" value="efflux_EmrB"/>
    <property type="match status" value="1"/>
</dbReference>
<feature type="transmembrane region" description="Helical" evidence="7">
    <location>
        <begin position="57"/>
        <end position="74"/>
    </location>
</feature>
<feature type="transmembrane region" description="Helical" evidence="7">
    <location>
        <begin position="308"/>
        <end position="330"/>
    </location>
</feature>
<feature type="transmembrane region" description="Helical" evidence="7">
    <location>
        <begin position="206"/>
        <end position="226"/>
    </location>
</feature>
<feature type="transmembrane region" description="Helical" evidence="7">
    <location>
        <begin position="174"/>
        <end position="194"/>
    </location>
</feature>
<feature type="transmembrane region" description="Helical" evidence="7">
    <location>
        <begin position="371"/>
        <end position="393"/>
    </location>
</feature>
<dbReference type="InterPro" id="IPR036259">
    <property type="entry name" value="MFS_trans_sf"/>
</dbReference>
<evidence type="ECO:0000256" key="5">
    <source>
        <dbReference type="ARBA" id="ARBA00022989"/>
    </source>
</evidence>
<dbReference type="EMBL" id="DVJO01000035">
    <property type="protein sequence ID" value="HIS82278.1"/>
    <property type="molecule type" value="Genomic_DNA"/>
</dbReference>
<name>A0A9D1FUQ3_9BACT</name>
<evidence type="ECO:0000313" key="9">
    <source>
        <dbReference type="EMBL" id="HIS82278.1"/>
    </source>
</evidence>
<keyword evidence="3" id="KW-1003">Cell membrane</keyword>
<dbReference type="PANTHER" id="PTHR23501">
    <property type="entry name" value="MAJOR FACILITATOR SUPERFAMILY"/>
    <property type="match status" value="1"/>
</dbReference>
<feature type="transmembrane region" description="Helical" evidence="7">
    <location>
        <begin position="20"/>
        <end position="45"/>
    </location>
</feature>
<comment type="caution">
    <text evidence="9">The sequence shown here is derived from an EMBL/GenBank/DDBJ whole genome shotgun (WGS) entry which is preliminary data.</text>
</comment>
<dbReference type="Gene3D" id="1.20.1250.20">
    <property type="entry name" value="MFS general substrate transporter like domains"/>
    <property type="match status" value="1"/>
</dbReference>
<feature type="transmembrane region" description="Helical" evidence="7">
    <location>
        <begin position="487"/>
        <end position="510"/>
    </location>
</feature>
<sequence length="527" mass="57868">MSEQIKEQEVWTPKVNPWVMIIPVMLAVFIYVLDGTIGNVALPHMAGSFSATRDESMWILTSYLIAAGIVIPAVDFFGKVFGRKNFFIISILMFTIASMLCCMAKNIEFMIFARVLQGFGGGGILPISQAVMIEAFPKEKRGLAMSVFGMGVILAPIIGPVLGGWITDNWTWPWIFYINVPFGCAAALLCNKLLEDPPYARKQKNVKIDAKGFFYLTIWLVTLQTVLDKGNNADWFNATWICWTFGVSVVACILFFHSQLTNKDSLIDLSVFKDRNFSAGTIISVVIQAVLYASLAILPQFLQSMLGYTAFLSGATMMPRGLGSMTAMLLTATLSNRVDNRILVAVGLTLLGLSTLDFGSLNLQISSMNIAIPNFVMGMGMGLSMVPIMNLSVDTLKNEQMTNATGIQNLLKNIGSAIGTSLVATMLTRFAQVHQYMLVGKLHDLNPVFLERVQSTAGALAAYTEQAVSQYMAQYSMYGQLVKQSTLWAFIDSFRIFGVLCLAAIPLLLLMKKPKKAKEPVAVESKS</sequence>
<feature type="transmembrane region" description="Helical" evidence="7">
    <location>
        <begin position="238"/>
        <end position="256"/>
    </location>
</feature>
<protein>
    <submittedName>
        <fullName evidence="9">DHA2 family efflux MFS transporter permease subunit</fullName>
    </submittedName>
</protein>
<dbReference type="PANTHER" id="PTHR23501:SF174">
    <property type="entry name" value="MULTIDRUG EXPORT PROTEIN EMRB-RELATED"/>
    <property type="match status" value="1"/>
</dbReference>
<dbReference type="InterPro" id="IPR020846">
    <property type="entry name" value="MFS_dom"/>
</dbReference>
<reference evidence="9" key="2">
    <citation type="journal article" date="2021" name="PeerJ">
        <title>Extensive microbial diversity within the chicken gut microbiome revealed by metagenomics and culture.</title>
        <authorList>
            <person name="Gilroy R."/>
            <person name="Ravi A."/>
            <person name="Getino M."/>
            <person name="Pursley I."/>
            <person name="Horton D.L."/>
            <person name="Alikhan N.F."/>
            <person name="Baker D."/>
            <person name="Gharbi K."/>
            <person name="Hall N."/>
            <person name="Watson M."/>
            <person name="Adriaenssens E.M."/>
            <person name="Foster-Nyarko E."/>
            <person name="Jarju S."/>
            <person name="Secka A."/>
            <person name="Antonio M."/>
            <person name="Oren A."/>
            <person name="Chaudhuri R.R."/>
            <person name="La Ragione R."/>
            <person name="Hildebrand F."/>
            <person name="Pallen M.J."/>
        </authorList>
    </citation>
    <scope>NUCLEOTIDE SEQUENCE</scope>
    <source>
        <strain evidence="9">CHK152-2994</strain>
    </source>
</reference>
<keyword evidence="2" id="KW-0813">Transport</keyword>
<feature type="transmembrane region" description="Helical" evidence="7">
    <location>
        <begin position="142"/>
        <end position="162"/>
    </location>
</feature>
<organism evidence="9 10">
    <name type="scientific">Candidatus Scatenecus faecavium</name>
    <dbReference type="NCBI Taxonomy" id="2840915"/>
    <lineage>
        <taxon>Bacteria</taxon>
        <taxon>Candidatus Scatenecus</taxon>
    </lineage>
</organism>
<feature type="transmembrane region" description="Helical" evidence="7">
    <location>
        <begin position="86"/>
        <end position="104"/>
    </location>
</feature>
<feature type="transmembrane region" description="Helical" evidence="7">
    <location>
        <begin position="277"/>
        <end position="302"/>
    </location>
</feature>
<evidence type="ECO:0000256" key="4">
    <source>
        <dbReference type="ARBA" id="ARBA00022692"/>
    </source>
</evidence>
<feature type="transmembrane region" description="Helical" evidence="7">
    <location>
        <begin position="342"/>
        <end position="365"/>
    </location>
</feature>
<keyword evidence="5 7" id="KW-1133">Transmembrane helix</keyword>
<dbReference type="GO" id="GO:0022857">
    <property type="term" value="F:transmembrane transporter activity"/>
    <property type="evidence" value="ECO:0007669"/>
    <property type="project" value="InterPro"/>
</dbReference>
<evidence type="ECO:0000256" key="7">
    <source>
        <dbReference type="SAM" id="Phobius"/>
    </source>
</evidence>
<evidence type="ECO:0000256" key="2">
    <source>
        <dbReference type="ARBA" id="ARBA00022448"/>
    </source>
</evidence>
<dbReference type="Pfam" id="PF07690">
    <property type="entry name" value="MFS_1"/>
    <property type="match status" value="1"/>
</dbReference>
<comment type="subcellular location">
    <subcellularLocation>
        <location evidence="1">Cell membrane</location>
        <topology evidence="1">Multi-pass membrane protein</topology>
    </subcellularLocation>
</comment>
<dbReference type="InterPro" id="IPR004638">
    <property type="entry name" value="EmrB-like"/>
</dbReference>
<evidence type="ECO:0000313" key="10">
    <source>
        <dbReference type="Proteomes" id="UP000824139"/>
    </source>
</evidence>
<keyword evidence="4 7" id="KW-0812">Transmembrane</keyword>
<dbReference type="Gene3D" id="1.20.1720.10">
    <property type="entry name" value="Multidrug resistance protein D"/>
    <property type="match status" value="1"/>
</dbReference>
<gene>
    <name evidence="9" type="ORF">IAD41_01555</name>
</gene>
<feature type="domain" description="Major facilitator superfamily (MFS) profile" evidence="8">
    <location>
        <begin position="20"/>
        <end position="516"/>
    </location>
</feature>
<evidence type="ECO:0000256" key="1">
    <source>
        <dbReference type="ARBA" id="ARBA00004651"/>
    </source>
</evidence>
<dbReference type="GO" id="GO:0005886">
    <property type="term" value="C:plasma membrane"/>
    <property type="evidence" value="ECO:0007669"/>
    <property type="project" value="UniProtKB-SubCell"/>
</dbReference>
<proteinExistence type="predicted"/>